<dbReference type="InterPro" id="IPR001841">
    <property type="entry name" value="Znf_RING"/>
</dbReference>
<dbReference type="GO" id="GO:1904294">
    <property type="term" value="P:positive regulation of ERAD pathway"/>
    <property type="evidence" value="ECO:0007669"/>
    <property type="project" value="InterPro"/>
</dbReference>
<feature type="domain" description="RING-type" evidence="12">
    <location>
        <begin position="344"/>
        <end position="384"/>
    </location>
</feature>
<dbReference type="Proteomes" id="UP000492821">
    <property type="component" value="Unassembled WGS sequence"/>
</dbReference>
<dbReference type="GO" id="GO:0008270">
    <property type="term" value="F:zinc ion binding"/>
    <property type="evidence" value="ECO:0007669"/>
    <property type="project" value="UniProtKB-KW"/>
</dbReference>
<feature type="transmembrane region" description="Helical" evidence="11">
    <location>
        <begin position="288"/>
        <end position="310"/>
    </location>
</feature>
<dbReference type="InterPro" id="IPR018957">
    <property type="entry name" value="Znf_C3HC4_RING-type"/>
</dbReference>
<evidence type="ECO:0000259" key="12">
    <source>
        <dbReference type="PROSITE" id="PS50089"/>
    </source>
</evidence>
<evidence type="ECO:0000256" key="2">
    <source>
        <dbReference type="ARBA" id="ARBA00022692"/>
    </source>
</evidence>
<evidence type="ECO:0000256" key="10">
    <source>
        <dbReference type="SAM" id="MobiDB-lite"/>
    </source>
</evidence>
<name>A0A7E4ZT37_PANRE</name>
<dbReference type="PROSITE" id="PS50089">
    <property type="entry name" value="ZF_RING_2"/>
    <property type="match status" value="1"/>
</dbReference>
<keyword evidence="7 11" id="KW-1133">Transmembrane helix</keyword>
<evidence type="ECO:0000313" key="14">
    <source>
        <dbReference type="WBParaSite" id="Pan_g15594.t1"/>
    </source>
</evidence>
<reference evidence="13" key="1">
    <citation type="journal article" date="2013" name="Genetics">
        <title>The draft genome and transcriptome of Panagrellus redivivus are shaped by the harsh demands of a free-living lifestyle.</title>
        <authorList>
            <person name="Srinivasan J."/>
            <person name="Dillman A.R."/>
            <person name="Macchietto M.G."/>
            <person name="Heikkinen L."/>
            <person name="Lakso M."/>
            <person name="Fracchia K.M."/>
            <person name="Antoshechkin I."/>
            <person name="Mortazavi A."/>
            <person name="Wong G."/>
            <person name="Sternberg P.W."/>
        </authorList>
    </citation>
    <scope>NUCLEOTIDE SEQUENCE [LARGE SCALE GENOMIC DNA]</scope>
    <source>
        <strain evidence="13">MT8872</strain>
    </source>
</reference>
<dbReference type="GO" id="GO:0061630">
    <property type="term" value="F:ubiquitin protein ligase activity"/>
    <property type="evidence" value="ECO:0007669"/>
    <property type="project" value="InterPro"/>
</dbReference>
<dbReference type="SMART" id="SM00184">
    <property type="entry name" value="RING"/>
    <property type="match status" value="1"/>
</dbReference>
<feature type="region of interest" description="Disordered" evidence="10">
    <location>
        <begin position="1"/>
        <end position="46"/>
    </location>
</feature>
<dbReference type="PROSITE" id="PS00518">
    <property type="entry name" value="ZF_RING_1"/>
    <property type="match status" value="1"/>
</dbReference>
<dbReference type="SUPFAM" id="SSF57850">
    <property type="entry name" value="RING/U-box"/>
    <property type="match status" value="1"/>
</dbReference>
<accession>A0A7E4ZT37</accession>
<dbReference type="GO" id="GO:0016020">
    <property type="term" value="C:membrane"/>
    <property type="evidence" value="ECO:0007669"/>
    <property type="project" value="UniProtKB-SubCell"/>
</dbReference>
<evidence type="ECO:0000256" key="6">
    <source>
        <dbReference type="ARBA" id="ARBA00022833"/>
    </source>
</evidence>
<evidence type="ECO:0000256" key="3">
    <source>
        <dbReference type="ARBA" id="ARBA00022723"/>
    </source>
</evidence>
<organism evidence="13 14">
    <name type="scientific">Panagrellus redivivus</name>
    <name type="common">Microworm</name>
    <dbReference type="NCBI Taxonomy" id="6233"/>
    <lineage>
        <taxon>Eukaryota</taxon>
        <taxon>Metazoa</taxon>
        <taxon>Ecdysozoa</taxon>
        <taxon>Nematoda</taxon>
        <taxon>Chromadorea</taxon>
        <taxon>Rhabditida</taxon>
        <taxon>Tylenchina</taxon>
        <taxon>Panagrolaimomorpha</taxon>
        <taxon>Panagrolaimoidea</taxon>
        <taxon>Panagrolaimidae</taxon>
        <taxon>Panagrellus</taxon>
    </lineage>
</organism>
<keyword evidence="13" id="KW-1185">Reference proteome</keyword>
<keyword evidence="2 11" id="KW-0812">Transmembrane</keyword>
<dbReference type="InterPro" id="IPR013083">
    <property type="entry name" value="Znf_RING/FYVE/PHD"/>
</dbReference>
<evidence type="ECO:0000256" key="11">
    <source>
        <dbReference type="SAM" id="Phobius"/>
    </source>
</evidence>
<dbReference type="InterPro" id="IPR017907">
    <property type="entry name" value="Znf_RING_CS"/>
</dbReference>
<dbReference type="PANTHER" id="PTHR15860">
    <property type="entry name" value="UNCHARACTERIZED RING FINGER-CONTAINING PROTEIN"/>
    <property type="match status" value="1"/>
</dbReference>
<keyword evidence="6" id="KW-0862">Zinc</keyword>
<protein>
    <submittedName>
        <fullName evidence="14">RING-type domain-containing protein</fullName>
    </submittedName>
</protein>
<evidence type="ECO:0000256" key="1">
    <source>
        <dbReference type="ARBA" id="ARBA00004141"/>
    </source>
</evidence>
<keyword evidence="8 11" id="KW-0472">Membrane</keyword>
<dbReference type="InterPro" id="IPR044235">
    <property type="entry name" value="RNFT1/2"/>
</dbReference>
<dbReference type="PANTHER" id="PTHR15860:SF0">
    <property type="entry name" value="LP20373P"/>
    <property type="match status" value="1"/>
</dbReference>
<keyword evidence="4 9" id="KW-0863">Zinc-finger</keyword>
<evidence type="ECO:0000256" key="5">
    <source>
        <dbReference type="ARBA" id="ARBA00022786"/>
    </source>
</evidence>
<dbReference type="Gene3D" id="3.30.40.10">
    <property type="entry name" value="Zinc/RING finger domain, C3HC4 (zinc finger)"/>
    <property type="match status" value="1"/>
</dbReference>
<dbReference type="AlphaFoldDB" id="A0A7E4ZT37"/>
<keyword evidence="3" id="KW-0479">Metal-binding</keyword>
<evidence type="ECO:0000256" key="7">
    <source>
        <dbReference type="ARBA" id="ARBA00022989"/>
    </source>
</evidence>
<evidence type="ECO:0000256" key="8">
    <source>
        <dbReference type="ARBA" id="ARBA00023136"/>
    </source>
</evidence>
<feature type="transmembrane region" description="Helical" evidence="11">
    <location>
        <begin position="134"/>
        <end position="151"/>
    </location>
</feature>
<keyword evidence="5" id="KW-0833">Ubl conjugation pathway</keyword>
<proteinExistence type="predicted"/>
<evidence type="ECO:0000256" key="9">
    <source>
        <dbReference type="PROSITE-ProRule" id="PRU00175"/>
    </source>
</evidence>
<dbReference type="Pfam" id="PF00097">
    <property type="entry name" value="zf-C3HC4"/>
    <property type="match status" value="1"/>
</dbReference>
<reference evidence="14" key="2">
    <citation type="submission" date="2020-10" db="UniProtKB">
        <authorList>
            <consortium name="WormBaseParasite"/>
        </authorList>
    </citation>
    <scope>IDENTIFICATION</scope>
</reference>
<comment type="subcellular location">
    <subcellularLocation>
        <location evidence="1">Membrane</location>
        <topology evidence="1">Multi-pass membrane protein</topology>
    </subcellularLocation>
</comment>
<dbReference type="WBParaSite" id="Pan_g15594.t1">
    <property type="protein sequence ID" value="Pan_g15594.t1"/>
    <property type="gene ID" value="Pan_g15594"/>
</dbReference>
<evidence type="ECO:0000256" key="4">
    <source>
        <dbReference type="ARBA" id="ARBA00022771"/>
    </source>
</evidence>
<sequence>MAQPNPESDPAPSQMGGSSSRMYVHDPSMPEPVNVEVRDNGNDTESFIIQLPSDAQDVSNSESPSDDEVVIHIRDGPEIHPSLGGRFNVMQARVREAYHSMIGPSQASSSGDEDDPDGGASNQRLAWHFLTQPPLIITLMLMFIVSIFLLIVKEMSLHTTLVISTIVSLVHYHDSVRFSHIVHSVVNVKLYTIFLGVIMRNVVNYIFWQTFDVYKMAILIPISGGEDSFFITLTRIVQAEIFVMDLALILKAMVYCYKWIDEGLQQRIYVWIDHTCYVYRMLIPTSQWAMYFNSSFLLVAYLMFKIYTLITRLNVWFKFTRAVVSNVNLGEAVSKEQLEPDLNCSICQSVFKQPRKLSCTHIFCASCIRTWIDTGKGDTCPLCRSQVCDSQVPKVKDYESFFPVNVF</sequence>
<evidence type="ECO:0000313" key="13">
    <source>
        <dbReference type="Proteomes" id="UP000492821"/>
    </source>
</evidence>
<feature type="transmembrane region" description="Helical" evidence="11">
    <location>
        <begin position="188"/>
        <end position="207"/>
    </location>
</feature>